<dbReference type="InterPro" id="IPR002646">
    <property type="entry name" value="PolA_pol_head_dom"/>
</dbReference>
<keyword evidence="14" id="KW-0378">Hydrolase</keyword>
<dbReference type="GO" id="GO:0000166">
    <property type="term" value="F:nucleotide binding"/>
    <property type="evidence" value="ECO:0007669"/>
    <property type="project" value="UniProtKB-KW"/>
</dbReference>
<dbReference type="PANTHER" id="PTHR46173:SF1">
    <property type="entry name" value="CCA TRNA NUCLEOTIDYLTRANSFERASE 1, MITOCHONDRIAL"/>
    <property type="match status" value="1"/>
</dbReference>
<dbReference type="PANTHER" id="PTHR46173">
    <property type="entry name" value="CCA TRNA NUCLEOTIDYLTRANSFERASE 1, MITOCHONDRIAL"/>
    <property type="match status" value="1"/>
</dbReference>
<dbReference type="EC" id="3.1.3.-" evidence="14"/>
<feature type="region of interest" description="Disordered" evidence="10">
    <location>
        <begin position="409"/>
        <end position="429"/>
    </location>
</feature>
<evidence type="ECO:0000256" key="4">
    <source>
        <dbReference type="ARBA" id="ARBA00022695"/>
    </source>
</evidence>
<gene>
    <name evidence="14" type="ORF">FHS27_001089</name>
</gene>
<dbReference type="GO" id="GO:0016787">
    <property type="term" value="F:hydrolase activity"/>
    <property type="evidence" value="ECO:0007669"/>
    <property type="project" value="UniProtKB-KW"/>
</dbReference>
<feature type="region of interest" description="Disordered" evidence="10">
    <location>
        <begin position="364"/>
        <end position="385"/>
    </location>
</feature>
<dbReference type="InterPro" id="IPR032810">
    <property type="entry name" value="CCA-adding_enz_C"/>
</dbReference>
<evidence type="ECO:0000313" key="14">
    <source>
        <dbReference type="EMBL" id="MBB3205289.1"/>
    </source>
</evidence>
<dbReference type="EC" id="2.7.7.72" evidence="14"/>
<dbReference type="InterPro" id="IPR043519">
    <property type="entry name" value="NT_sf"/>
</dbReference>
<evidence type="ECO:0000256" key="7">
    <source>
        <dbReference type="ARBA" id="ARBA00022842"/>
    </source>
</evidence>
<dbReference type="InterPro" id="IPR050264">
    <property type="entry name" value="Bact_CCA-adding_enz_type3_sf"/>
</dbReference>
<dbReference type="GO" id="GO:0000049">
    <property type="term" value="F:tRNA binding"/>
    <property type="evidence" value="ECO:0007669"/>
    <property type="project" value="TreeGrafter"/>
</dbReference>
<dbReference type="GO" id="GO:0046872">
    <property type="term" value="F:metal ion binding"/>
    <property type="evidence" value="ECO:0007669"/>
    <property type="project" value="UniProtKB-KW"/>
</dbReference>
<comment type="similarity">
    <text evidence="9">Belongs to the tRNA nucleotidyltransferase/poly(A) polymerase family.</text>
</comment>
<keyword evidence="6" id="KW-0547">Nucleotide-binding</keyword>
<evidence type="ECO:0000256" key="3">
    <source>
        <dbReference type="ARBA" id="ARBA00022694"/>
    </source>
</evidence>
<dbReference type="AlphaFoldDB" id="A0A7W5DVG4"/>
<comment type="caution">
    <text evidence="14">The sequence shown here is derived from an EMBL/GenBank/DDBJ whole genome shotgun (WGS) entry which is preliminary data.</text>
</comment>
<feature type="domain" description="tRNA nucleotidyltransferase/poly(A) polymerase RNA and SrmB- binding" evidence="12">
    <location>
        <begin position="198"/>
        <end position="257"/>
    </location>
</feature>
<keyword evidence="7" id="KW-0460">Magnesium</keyword>
<evidence type="ECO:0000256" key="1">
    <source>
        <dbReference type="ARBA" id="ARBA00001946"/>
    </source>
</evidence>
<dbReference type="Pfam" id="PF13735">
    <property type="entry name" value="tRNA_NucTran2_2"/>
    <property type="match status" value="1"/>
</dbReference>
<keyword evidence="4 14" id="KW-0548">Nucleotidyltransferase</keyword>
<dbReference type="Gene3D" id="3.30.460.10">
    <property type="entry name" value="Beta Polymerase, domain 2"/>
    <property type="match status" value="1"/>
</dbReference>
<dbReference type="GO" id="GO:0004810">
    <property type="term" value="F:CCA tRNA nucleotidyltransferase activity"/>
    <property type="evidence" value="ECO:0007669"/>
    <property type="project" value="UniProtKB-EC"/>
</dbReference>
<evidence type="ECO:0000256" key="8">
    <source>
        <dbReference type="ARBA" id="ARBA00022884"/>
    </source>
</evidence>
<dbReference type="Proteomes" id="UP000536179">
    <property type="component" value="Unassembled WGS sequence"/>
</dbReference>
<dbReference type="Gene3D" id="1.10.3090.10">
    <property type="entry name" value="cca-adding enzyme, domain 2"/>
    <property type="match status" value="1"/>
</dbReference>
<name>A0A7W5DVG4_9BACT</name>
<evidence type="ECO:0000256" key="9">
    <source>
        <dbReference type="RuleBase" id="RU003953"/>
    </source>
</evidence>
<keyword evidence="3" id="KW-0819">tRNA processing</keyword>
<comment type="cofactor">
    <cofactor evidence="1">
        <name>Mg(2+)</name>
        <dbReference type="ChEBI" id="CHEBI:18420"/>
    </cofactor>
</comment>
<dbReference type="Pfam" id="PF12627">
    <property type="entry name" value="PolyA_pol_RNAbd"/>
    <property type="match status" value="1"/>
</dbReference>
<proteinExistence type="inferred from homology"/>
<dbReference type="Pfam" id="PF01743">
    <property type="entry name" value="PolyA_pol"/>
    <property type="match status" value="1"/>
</dbReference>
<sequence>MQFPDTALDSPAGREAIRIIDRLREAGFVSVLAGGCVRDALLGRTPKDFDVATDATPDSVQKVFGRRQTVAFGASFGVIGVLPPKPPKSTTAAADKNELEGAPPTEVATFRADGNYSDGRRPDHVTYGTAEADAARRDFTINGLFYDPARREILDYVGGITDLESMHLRTIGEADRRFEEDKLRMLRAIRFVTTLSLSVEQATMSAIVAHSDTISMVSGERVGAEMRRVVGHPNIARGLRLLVKTGLHRHVWPTLENAQWPLLQTRLSQLENTTFESGIAATLLTLHPSSRAAQSDLKTLTQQWKLSTAEQRAITAAIKLAPEIVNCADKAWSALQPILIDRDIETIIATAVAIADDDSGVRRAMKERERTPSSLDPQPLLTGDDLIKSGIKPGPQFRGWLSTIRQMQLDDQMHSPEEAMSWVRRQPNA</sequence>
<evidence type="ECO:0000256" key="5">
    <source>
        <dbReference type="ARBA" id="ARBA00022723"/>
    </source>
</evidence>
<accession>A0A7W5DVG4</accession>
<keyword evidence="5" id="KW-0479">Metal-binding</keyword>
<dbReference type="EMBL" id="JACHXU010000003">
    <property type="protein sequence ID" value="MBB3205289.1"/>
    <property type="molecule type" value="Genomic_DNA"/>
</dbReference>
<evidence type="ECO:0000259" key="11">
    <source>
        <dbReference type="Pfam" id="PF01743"/>
    </source>
</evidence>
<dbReference type="EC" id="3.1.4.-" evidence="14"/>
<dbReference type="GO" id="GO:0008033">
    <property type="term" value="P:tRNA processing"/>
    <property type="evidence" value="ECO:0007669"/>
    <property type="project" value="UniProtKB-KW"/>
</dbReference>
<dbReference type="CDD" id="cd05398">
    <property type="entry name" value="NT_ClassII-CCAase"/>
    <property type="match status" value="1"/>
</dbReference>
<evidence type="ECO:0000259" key="13">
    <source>
        <dbReference type="Pfam" id="PF13735"/>
    </source>
</evidence>
<dbReference type="RefSeq" id="WP_184302656.1">
    <property type="nucleotide sequence ID" value="NZ_JACHXU010000003.1"/>
</dbReference>
<feature type="domain" description="Poly A polymerase head" evidence="11">
    <location>
        <begin position="32"/>
        <end position="169"/>
    </location>
</feature>
<feature type="domain" description="CCA-adding enzyme C-terminal" evidence="13">
    <location>
        <begin position="292"/>
        <end position="420"/>
    </location>
</feature>
<dbReference type="SUPFAM" id="SSF81891">
    <property type="entry name" value="Poly A polymerase C-terminal region-like"/>
    <property type="match status" value="1"/>
</dbReference>
<keyword evidence="8 9" id="KW-0694">RNA-binding</keyword>
<evidence type="ECO:0000256" key="6">
    <source>
        <dbReference type="ARBA" id="ARBA00022741"/>
    </source>
</evidence>
<keyword evidence="15" id="KW-1185">Reference proteome</keyword>
<dbReference type="InterPro" id="IPR032828">
    <property type="entry name" value="PolyA_RNA-bd"/>
</dbReference>
<evidence type="ECO:0000256" key="2">
    <source>
        <dbReference type="ARBA" id="ARBA00022679"/>
    </source>
</evidence>
<evidence type="ECO:0000313" key="15">
    <source>
        <dbReference type="Proteomes" id="UP000536179"/>
    </source>
</evidence>
<protein>
    <submittedName>
        <fullName evidence="14">tRNA nucleotidyltransferase (CCA-adding enzyme)</fullName>
        <ecNumber evidence="14">2.7.7.72</ecNumber>
        <ecNumber evidence="14">3.1.3.-</ecNumber>
        <ecNumber evidence="14">3.1.4.-</ecNumber>
    </submittedName>
</protein>
<organism evidence="14 15">
    <name type="scientific">Aporhodopirellula rubra</name>
    <dbReference type="NCBI Taxonomy" id="980271"/>
    <lineage>
        <taxon>Bacteria</taxon>
        <taxon>Pseudomonadati</taxon>
        <taxon>Planctomycetota</taxon>
        <taxon>Planctomycetia</taxon>
        <taxon>Pirellulales</taxon>
        <taxon>Pirellulaceae</taxon>
        <taxon>Aporhodopirellula</taxon>
    </lineage>
</organism>
<evidence type="ECO:0000259" key="12">
    <source>
        <dbReference type="Pfam" id="PF12627"/>
    </source>
</evidence>
<evidence type="ECO:0000256" key="10">
    <source>
        <dbReference type="SAM" id="MobiDB-lite"/>
    </source>
</evidence>
<keyword evidence="2 9" id="KW-0808">Transferase</keyword>
<dbReference type="SUPFAM" id="SSF81301">
    <property type="entry name" value="Nucleotidyltransferase"/>
    <property type="match status" value="1"/>
</dbReference>
<reference evidence="14 15" key="1">
    <citation type="submission" date="2020-08" db="EMBL/GenBank/DDBJ databases">
        <title>Genomic Encyclopedia of Type Strains, Phase III (KMG-III): the genomes of soil and plant-associated and newly described type strains.</title>
        <authorList>
            <person name="Whitman W."/>
        </authorList>
    </citation>
    <scope>NUCLEOTIDE SEQUENCE [LARGE SCALE GENOMIC DNA]</scope>
    <source>
        <strain evidence="14 15">CECT 8075</strain>
    </source>
</reference>